<dbReference type="InterPro" id="IPR036188">
    <property type="entry name" value="FAD/NAD-bd_sf"/>
</dbReference>
<keyword evidence="6" id="KW-1185">Reference proteome</keyword>
<dbReference type="PANTHER" id="PTHR43004:SF19">
    <property type="entry name" value="BINDING MONOOXYGENASE, PUTATIVE (JCVI)-RELATED"/>
    <property type="match status" value="1"/>
</dbReference>
<keyword evidence="3" id="KW-0274">FAD</keyword>
<keyword evidence="5" id="KW-0560">Oxidoreductase</keyword>
<evidence type="ECO:0000256" key="3">
    <source>
        <dbReference type="ARBA" id="ARBA00022827"/>
    </source>
</evidence>
<feature type="domain" description="FAD-binding" evidence="4">
    <location>
        <begin position="2"/>
        <end position="331"/>
    </location>
</feature>
<protein>
    <submittedName>
        <fullName evidence="5">FAD-dependent monooxygenase</fullName>
    </submittedName>
</protein>
<dbReference type="AlphaFoldDB" id="A0A7W3VWB7"/>
<dbReference type="EMBL" id="JACGZW010000004">
    <property type="protein sequence ID" value="MBB1154448.1"/>
    <property type="molecule type" value="Genomic_DNA"/>
</dbReference>
<dbReference type="Gene3D" id="3.30.70.2450">
    <property type="match status" value="1"/>
</dbReference>
<keyword evidence="2" id="KW-0285">Flavoprotein</keyword>
<comment type="cofactor">
    <cofactor evidence="1">
        <name>FAD</name>
        <dbReference type="ChEBI" id="CHEBI:57692"/>
    </cofactor>
</comment>
<dbReference type="SUPFAM" id="SSF51905">
    <property type="entry name" value="FAD/NAD(P)-binding domain"/>
    <property type="match status" value="1"/>
</dbReference>
<name>A0A7W3VWB7_9PSEU</name>
<dbReference type="InterPro" id="IPR002938">
    <property type="entry name" value="FAD-bd"/>
</dbReference>
<dbReference type="InterPro" id="IPR050641">
    <property type="entry name" value="RIFMO-like"/>
</dbReference>
<evidence type="ECO:0000313" key="5">
    <source>
        <dbReference type="EMBL" id="MBB1154448.1"/>
    </source>
</evidence>
<gene>
    <name evidence="5" type="ORF">H4281_15000</name>
</gene>
<proteinExistence type="predicted"/>
<reference evidence="5 6" key="1">
    <citation type="submission" date="2020-08" db="EMBL/GenBank/DDBJ databases">
        <title>Amycolatopsis sp. nov. DR6-1 isolated from Dendrobium heterocarpum.</title>
        <authorList>
            <person name="Tedsree N."/>
            <person name="Kuncharoen N."/>
            <person name="Likhitwitayawuid K."/>
            <person name="Tanasupawat S."/>
        </authorList>
    </citation>
    <scope>NUCLEOTIDE SEQUENCE [LARGE SCALE GENOMIC DNA]</scope>
    <source>
        <strain evidence="5 6">DR6-1</strain>
    </source>
</reference>
<comment type="caution">
    <text evidence="5">The sequence shown here is derived from an EMBL/GenBank/DDBJ whole genome shotgun (WGS) entry which is preliminary data.</text>
</comment>
<sequence>MTVLIVGAGPVGLVLACELLRRDVDVRVIDRSRTPVAQSKAIIVWPRTLELLAGTGIAAEMVRSGHRLDGVRFHADGSVLGSVTVADLPDSRFNHVLMLPQWETERILQDRFAELGGKIEWGVELVRTTMGTDGAETVLAGQDGREETTTASWLVGADGAHSTVRKALGVGYAVHTPNLTFAIADAPVTGPIDDRYLHYCYSAKGALGIGPLGDGVFRFAVSAKEGQRANRELFQSALDERAGGMGTVGEPLWSALFQVRCATAERFRSGRAFLVGDAAHVVSPAGGQGLNAGIHDAVNLGWKLAGVINGLLAERVLDTYHAERHEGVRRVSAVTDRQTRWGLLVEPRKALARNVLVRAAAASGILQRFGAPLFSGTEATCRPRRFAWAALRYPAVRVGGRLPFLAEECGAGPSSLPMLVLSPGSGWSAIRRALPADLVVHRLGRNPRTADGRLVALLGRRPVALLVRPDGYVLAKTTGDRPGPLLRALTTIRR</sequence>
<dbReference type="Proteomes" id="UP000526734">
    <property type="component" value="Unassembled WGS sequence"/>
</dbReference>
<dbReference type="PRINTS" id="PR00420">
    <property type="entry name" value="RNGMNOXGNASE"/>
</dbReference>
<evidence type="ECO:0000313" key="6">
    <source>
        <dbReference type="Proteomes" id="UP000526734"/>
    </source>
</evidence>
<evidence type="ECO:0000259" key="4">
    <source>
        <dbReference type="Pfam" id="PF01494"/>
    </source>
</evidence>
<evidence type="ECO:0000256" key="1">
    <source>
        <dbReference type="ARBA" id="ARBA00001974"/>
    </source>
</evidence>
<evidence type="ECO:0000256" key="2">
    <source>
        <dbReference type="ARBA" id="ARBA00022630"/>
    </source>
</evidence>
<dbReference type="RefSeq" id="WP_182891489.1">
    <property type="nucleotide sequence ID" value="NZ_JACGZW010000004.1"/>
</dbReference>
<dbReference type="Gene3D" id="3.50.50.60">
    <property type="entry name" value="FAD/NAD(P)-binding domain"/>
    <property type="match status" value="1"/>
</dbReference>
<dbReference type="GO" id="GO:0016709">
    <property type="term" value="F:oxidoreductase activity, acting on paired donors, with incorporation or reduction of molecular oxygen, NAD(P)H as one donor, and incorporation of one atom of oxygen"/>
    <property type="evidence" value="ECO:0007669"/>
    <property type="project" value="UniProtKB-ARBA"/>
</dbReference>
<organism evidence="5 6">
    <name type="scientific">Amycolatopsis dendrobii</name>
    <dbReference type="NCBI Taxonomy" id="2760662"/>
    <lineage>
        <taxon>Bacteria</taxon>
        <taxon>Bacillati</taxon>
        <taxon>Actinomycetota</taxon>
        <taxon>Actinomycetes</taxon>
        <taxon>Pseudonocardiales</taxon>
        <taxon>Pseudonocardiaceae</taxon>
        <taxon>Amycolatopsis</taxon>
    </lineage>
</organism>
<dbReference type="Pfam" id="PF01494">
    <property type="entry name" value="FAD_binding_3"/>
    <property type="match status" value="1"/>
</dbReference>
<dbReference type="PANTHER" id="PTHR43004">
    <property type="entry name" value="TRK SYSTEM POTASSIUM UPTAKE PROTEIN"/>
    <property type="match status" value="1"/>
</dbReference>
<keyword evidence="5" id="KW-0503">Monooxygenase</keyword>
<dbReference type="GO" id="GO:0071949">
    <property type="term" value="F:FAD binding"/>
    <property type="evidence" value="ECO:0007669"/>
    <property type="project" value="InterPro"/>
</dbReference>
<accession>A0A7W3VWB7</accession>